<dbReference type="InterPro" id="IPR055568">
    <property type="entry name" value="DUF7144"/>
</dbReference>
<proteinExistence type="predicted"/>
<gene>
    <name evidence="3" type="ORF">UFOPK1835_01925</name>
</gene>
<evidence type="ECO:0000259" key="2">
    <source>
        <dbReference type="Pfam" id="PF23636"/>
    </source>
</evidence>
<dbReference type="EMBL" id="CAEZUP010000117">
    <property type="protein sequence ID" value="CAB4622788.1"/>
    <property type="molecule type" value="Genomic_DNA"/>
</dbReference>
<keyword evidence="1" id="KW-0472">Membrane</keyword>
<evidence type="ECO:0000256" key="1">
    <source>
        <dbReference type="SAM" id="Phobius"/>
    </source>
</evidence>
<organism evidence="3">
    <name type="scientific">freshwater metagenome</name>
    <dbReference type="NCBI Taxonomy" id="449393"/>
    <lineage>
        <taxon>unclassified sequences</taxon>
        <taxon>metagenomes</taxon>
        <taxon>ecological metagenomes</taxon>
    </lineage>
</organism>
<feature type="domain" description="DUF7144" evidence="2">
    <location>
        <begin position="13"/>
        <end position="126"/>
    </location>
</feature>
<reference evidence="3" key="1">
    <citation type="submission" date="2020-05" db="EMBL/GenBank/DDBJ databases">
        <authorList>
            <person name="Chiriac C."/>
            <person name="Salcher M."/>
            <person name="Ghai R."/>
            <person name="Kavagutti S V."/>
        </authorList>
    </citation>
    <scope>NUCLEOTIDE SEQUENCE</scope>
</reference>
<dbReference type="Pfam" id="PF23636">
    <property type="entry name" value="DUF7144"/>
    <property type="match status" value="1"/>
</dbReference>
<feature type="transmembrane region" description="Helical" evidence="1">
    <location>
        <begin position="106"/>
        <end position="127"/>
    </location>
</feature>
<name>A0A6J6IGG3_9ZZZZ</name>
<keyword evidence="1" id="KW-1133">Transmembrane helix</keyword>
<keyword evidence="1" id="KW-0812">Transmembrane</keyword>
<evidence type="ECO:0000313" key="3">
    <source>
        <dbReference type="EMBL" id="CAB4622788.1"/>
    </source>
</evidence>
<protein>
    <submittedName>
        <fullName evidence="3">Unannotated protein</fullName>
    </submittedName>
</protein>
<sequence>MTATTQRTGWTSWIVFAGIMLMVGGGLNAIYGLIAIVNDEWIVWGNRGVVYLDVTGWGWIHLALGIVVILAGIGVMTGNALARAIGVVVAALSIFANFLALPLFPLWSITVLTIDVLVIWALVAHGAEMREE</sequence>
<feature type="transmembrane region" description="Helical" evidence="1">
    <location>
        <begin position="80"/>
        <end position="100"/>
    </location>
</feature>
<dbReference type="AlphaFoldDB" id="A0A6J6IGG3"/>
<feature type="transmembrane region" description="Helical" evidence="1">
    <location>
        <begin position="12"/>
        <end position="36"/>
    </location>
</feature>
<accession>A0A6J6IGG3</accession>
<feature type="transmembrane region" description="Helical" evidence="1">
    <location>
        <begin position="56"/>
        <end position="73"/>
    </location>
</feature>